<keyword evidence="1" id="KW-0812">Transmembrane</keyword>
<feature type="transmembrane region" description="Helical" evidence="1">
    <location>
        <begin position="12"/>
        <end position="28"/>
    </location>
</feature>
<dbReference type="EMBL" id="JAXCGZ010013395">
    <property type="protein sequence ID" value="KAK7072633.1"/>
    <property type="molecule type" value="Genomic_DNA"/>
</dbReference>
<gene>
    <name evidence="2" type="ORF">SK128_022051</name>
</gene>
<accession>A0AAN8X1R0</accession>
<dbReference type="AlphaFoldDB" id="A0AAN8X1R0"/>
<dbReference type="Proteomes" id="UP001381693">
    <property type="component" value="Unassembled WGS sequence"/>
</dbReference>
<name>A0AAN8X1R0_HALRR</name>
<keyword evidence="3" id="KW-1185">Reference proteome</keyword>
<reference evidence="2 3" key="1">
    <citation type="submission" date="2023-11" db="EMBL/GenBank/DDBJ databases">
        <title>Halocaridina rubra genome assembly.</title>
        <authorList>
            <person name="Smith C."/>
        </authorList>
    </citation>
    <scope>NUCLEOTIDE SEQUENCE [LARGE SCALE GENOMIC DNA]</scope>
    <source>
        <strain evidence="2">EP-1</strain>
        <tissue evidence="2">Whole</tissue>
    </source>
</reference>
<evidence type="ECO:0000313" key="2">
    <source>
        <dbReference type="EMBL" id="KAK7072633.1"/>
    </source>
</evidence>
<evidence type="ECO:0000256" key="1">
    <source>
        <dbReference type="SAM" id="Phobius"/>
    </source>
</evidence>
<evidence type="ECO:0000313" key="3">
    <source>
        <dbReference type="Proteomes" id="UP001381693"/>
    </source>
</evidence>
<proteinExistence type="predicted"/>
<sequence length="85" mass="9672">MSSCSASKKNILLFIIIACIGMGLYFISKYEVIQKDILQKATDIFSKDDKEPVLDQTWPLPVEQSRRLAATLANVHREIYRLVGE</sequence>
<organism evidence="2 3">
    <name type="scientific">Halocaridina rubra</name>
    <name type="common">Hawaiian red shrimp</name>
    <dbReference type="NCBI Taxonomy" id="373956"/>
    <lineage>
        <taxon>Eukaryota</taxon>
        <taxon>Metazoa</taxon>
        <taxon>Ecdysozoa</taxon>
        <taxon>Arthropoda</taxon>
        <taxon>Crustacea</taxon>
        <taxon>Multicrustacea</taxon>
        <taxon>Malacostraca</taxon>
        <taxon>Eumalacostraca</taxon>
        <taxon>Eucarida</taxon>
        <taxon>Decapoda</taxon>
        <taxon>Pleocyemata</taxon>
        <taxon>Caridea</taxon>
        <taxon>Atyoidea</taxon>
        <taxon>Atyidae</taxon>
        <taxon>Halocaridina</taxon>
    </lineage>
</organism>
<keyword evidence="1" id="KW-1133">Transmembrane helix</keyword>
<protein>
    <submittedName>
        <fullName evidence="2">Uncharacterized protein</fullName>
    </submittedName>
</protein>
<keyword evidence="1" id="KW-0472">Membrane</keyword>
<comment type="caution">
    <text evidence="2">The sequence shown here is derived from an EMBL/GenBank/DDBJ whole genome shotgun (WGS) entry which is preliminary data.</text>
</comment>